<keyword evidence="1" id="KW-0472">Membrane</keyword>
<sequence>MASALNKIFWGTLLVFLDFHINHFDIFPDFLGYLFIYLGFAGLVSYSNHFSKAKLYVLLLAVVSVPLIYKFEETFVGQPQLTTTTFLLMGMFTVITLIHLGFVYHLMRGLLEITQEVSFQPLEKKTDHLLRFYIILTVSSQIIPLFIFILPEVALLPIILVLAIVSFIVEIMLLVLIRQFRSKSLEQDMN</sequence>
<feature type="transmembrane region" description="Helical" evidence="1">
    <location>
        <begin position="86"/>
        <end position="107"/>
    </location>
</feature>
<dbReference type="RefSeq" id="WP_354312203.1">
    <property type="nucleotide sequence ID" value="NZ_JBEPME010000001.1"/>
</dbReference>
<evidence type="ECO:0008006" key="4">
    <source>
        <dbReference type="Google" id="ProtNLM"/>
    </source>
</evidence>
<accession>A0ABV2K3Q7</accession>
<evidence type="ECO:0000256" key="1">
    <source>
        <dbReference type="SAM" id="Phobius"/>
    </source>
</evidence>
<reference evidence="2 3" key="1">
    <citation type="submission" date="2024-06" db="EMBL/GenBank/DDBJ databases">
        <title>Sorghum-associated microbial communities from plants grown in Nebraska, USA.</title>
        <authorList>
            <person name="Schachtman D."/>
        </authorList>
    </citation>
    <scope>NUCLEOTIDE SEQUENCE [LARGE SCALE GENOMIC DNA]</scope>
    <source>
        <strain evidence="2 3">1288</strain>
    </source>
</reference>
<dbReference type="Proteomes" id="UP001549104">
    <property type="component" value="Unassembled WGS sequence"/>
</dbReference>
<name>A0ABV2K3Q7_SPOPS</name>
<keyword evidence="3" id="KW-1185">Reference proteome</keyword>
<feature type="transmembrane region" description="Helical" evidence="1">
    <location>
        <begin position="53"/>
        <end position="71"/>
    </location>
</feature>
<keyword evidence="1" id="KW-0812">Transmembrane</keyword>
<organism evidence="2 3">
    <name type="scientific">Sporosarcina psychrophila</name>
    <name type="common">Bacillus psychrophilus</name>
    <dbReference type="NCBI Taxonomy" id="1476"/>
    <lineage>
        <taxon>Bacteria</taxon>
        <taxon>Bacillati</taxon>
        <taxon>Bacillota</taxon>
        <taxon>Bacilli</taxon>
        <taxon>Bacillales</taxon>
        <taxon>Caryophanaceae</taxon>
        <taxon>Sporosarcina</taxon>
    </lineage>
</organism>
<evidence type="ECO:0000313" key="3">
    <source>
        <dbReference type="Proteomes" id="UP001549104"/>
    </source>
</evidence>
<evidence type="ECO:0000313" key="2">
    <source>
        <dbReference type="EMBL" id="MET3655700.1"/>
    </source>
</evidence>
<protein>
    <recommendedName>
        <fullName evidence="4">Integral membrane protein</fullName>
    </recommendedName>
</protein>
<feature type="transmembrane region" description="Helical" evidence="1">
    <location>
        <begin position="128"/>
        <end position="149"/>
    </location>
</feature>
<gene>
    <name evidence="2" type="ORF">ABIC55_000784</name>
</gene>
<feature type="transmembrane region" description="Helical" evidence="1">
    <location>
        <begin position="30"/>
        <end position="46"/>
    </location>
</feature>
<comment type="caution">
    <text evidence="2">The sequence shown here is derived from an EMBL/GenBank/DDBJ whole genome shotgun (WGS) entry which is preliminary data.</text>
</comment>
<feature type="transmembrane region" description="Helical" evidence="1">
    <location>
        <begin position="155"/>
        <end position="177"/>
    </location>
</feature>
<dbReference type="EMBL" id="JBEPME010000001">
    <property type="protein sequence ID" value="MET3655700.1"/>
    <property type="molecule type" value="Genomic_DNA"/>
</dbReference>
<keyword evidence="1" id="KW-1133">Transmembrane helix</keyword>
<proteinExistence type="predicted"/>